<reference evidence="5" key="2">
    <citation type="submission" date="2019-11" db="UniProtKB">
        <authorList>
            <consortium name="WormBaseParasite"/>
        </authorList>
    </citation>
    <scope>IDENTIFICATION</scope>
</reference>
<organism evidence="3 4">
    <name type="scientific">Mesocestoides corti</name>
    <name type="common">Flatworm</name>
    <dbReference type="NCBI Taxonomy" id="53468"/>
    <lineage>
        <taxon>Eukaryota</taxon>
        <taxon>Metazoa</taxon>
        <taxon>Spiralia</taxon>
        <taxon>Lophotrochozoa</taxon>
        <taxon>Platyhelminthes</taxon>
        <taxon>Cestoda</taxon>
        <taxon>Eucestoda</taxon>
        <taxon>Cyclophyllidea</taxon>
        <taxon>Mesocestoididae</taxon>
        <taxon>Mesocestoides</taxon>
    </lineage>
</organism>
<protein>
    <submittedName>
        <fullName evidence="5">Utp21 domain-containing protein</fullName>
    </submittedName>
</protein>
<dbReference type="Pfam" id="PF25168">
    <property type="entry name" value="Beta-prop_WDR36-Utp21_2nd"/>
    <property type="match status" value="1"/>
</dbReference>
<evidence type="ECO:0000313" key="5">
    <source>
        <dbReference type="WBParaSite" id="MCU_004062-RB"/>
    </source>
</evidence>
<evidence type="ECO:0000313" key="3">
    <source>
        <dbReference type="EMBL" id="VDD81570.1"/>
    </source>
</evidence>
<dbReference type="GO" id="GO:0034388">
    <property type="term" value="C:Pwp2p-containing subcomplex of 90S preribosome"/>
    <property type="evidence" value="ECO:0007669"/>
    <property type="project" value="TreeGrafter"/>
</dbReference>
<evidence type="ECO:0000259" key="2">
    <source>
        <dbReference type="Pfam" id="PF25171"/>
    </source>
</evidence>
<feature type="domain" description="WDR36/Utp21 C-terminal" evidence="1">
    <location>
        <begin position="741"/>
        <end position="950"/>
    </location>
</feature>
<dbReference type="PANTHER" id="PTHR22840:SF12">
    <property type="entry name" value="WD REPEAT-CONTAINING PROTEIN 36"/>
    <property type="match status" value="1"/>
</dbReference>
<dbReference type="Proteomes" id="UP000267029">
    <property type="component" value="Unassembled WGS sequence"/>
</dbReference>
<dbReference type="SMART" id="SM00320">
    <property type="entry name" value="WD40"/>
    <property type="match status" value="8"/>
</dbReference>
<dbReference type="InterPro" id="IPR007319">
    <property type="entry name" value="WDR36/Utp21_C"/>
</dbReference>
<dbReference type="EMBL" id="UXSR01005381">
    <property type="protein sequence ID" value="VDD81570.1"/>
    <property type="molecule type" value="Genomic_DNA"/>
</dbReference>
<dbReference type="Gene3D" id="2.130.10.10">
    <property type="entry name" value="YVTN repeat-like/Quinoprotein amine dehydrogenase"/>
    <property type="match status" value="2"/>
</dbReference>
<accession>A0A158QVA8</accession>
<feature type="domain" description="WDR36/Utp21 N-terminal" evidence="2">
    <location>
        <begin position="36"/>
        <end position="334"/>
    </location>
</feature>
<gene>
    <name evidence="3" type="ORF">MCOS_LOCUS7573</name>
</gene>
<dbReference type="InterPro" id="IPR001680">
    <property type="entry name" value="WD40_rpt"/>
</dbReference>
<dbReference type="InterPro" id="IPR036322">
    <property type="entry name" value="WD40_repeat_dom_sf"/>
</dbReference>
<evidence type="ECO:0000313" key="4">
    <source>
        <dbReference type="Proteomes" id="UP000267029"/>
    </source>
</evidence>
<dbReference type="OrthoDB" id="10250769at2759"/>
<dbReference type="STRING" id="53468.A0A158QVA8"/>
<dbReference type="GO" id="GO:0006364">
    <property type="term" value="P:rRNA processing"/>
    <property type="evidence" value="ECO:0007669"/>
    <property type="project" value="InterPro"/>
</dbReference>
<dbReference type="Pfam" id="PF25171">
    <property type="entry name" value="Beta-prop_WDR36-Utp21_1st"/>
    <property type="match status" value="1"/>
</dbReference>
<evidence type="ECO:0000259" key="1">
    <source>
        <dbReference type="Pfam" id="PF04192"/>
    </source>
</evidence>
<dbReference type="PANTHER" id="PTHR22840">
    <property type="entry name" value="WD REPEAT-CONTAINING PROTEIN 36"/>
    <property type="match status" value="1"/>
</dbReference>
<keyword evidence="4" id="KW-1185">Reference proteome</keyword>
<dbReference type="SUPFAM" id="SSF50978">
    <property type="entry name" value="WD40 repeat-like"/>
    <property type="match status" value="1"/>
</dbReference>
<dbReference type="WBParaSite" id="MCU_004062-RB">
    <property type="protein sequence ID" value="MCU_004062-RB"/>
    <property type="gene ID" value="MCU_004062"/>
</dbReference>
<dbReference type="Pfam" id="PF04192">
    <property type="entry name" value="Utp21"/>
    <property type="match status" value="1"/>
</dbReference>
<dbReference type="InterPro" id="IPR015943">
    <property type="entry name" value="WD40/YVTN_repeat-like_dom_sf"/>
</dbReference>
<dbReference type="GO" id="GO:0032040">
    <property type="term" value="C:small-subunit processome"/>
    <property type="evidence" value="ECO:0007669"/>
    <property type="project" value="InterPro"/>
</dbReference>
<dbReference type="SUPFAM" id="SSF101898">
    <property type="entry name" value="NHL repeat"/>
    <property type="match status" value="1"/>
</dbReference>
<name>A0A158QVA8_MESCO</name>
<dbReference type="InterPro" id="IPR059157">
    <property type="entry name" value="WDR36-Utp21_N"/>
</dbReference>
<dbReference type="AlphaFoldDB" id="A0A158QVA8"/>
<proteinExistence type="predicted"/>
<sequence length="1029" mass="111615">MYSPSSIFQPFRALGLASTNVPFVVKYKPHAKEYNILVPIGERFNVYQLPNLKLVGISDCLPGDIAAITSDKHFVYGAVENTIYAFRGLRHVAFKLEGHSSPISHLLAFGDDYLASYDESSLFIVWNLKTKGKCFGKAFPEDTFCISAICHPSGYGDKLLLGSSQGPLQLWKTSSQKPIYWFKGFGSSVTCIVQTPAVDVCAIGLGNGQVVLHNLRYDMSLVSVAQDGGAITSIEFRSDSSGITTSDVLKSAGIESLVEPTANIYLLTGSESGHLSMWQLENSEESGGTCRAVNQVEEFHLARITSMFCIPSGDAAGALVTNGADNCVKVSYFDRPDGGPRTGHIRSGHQLPPTKIAFWTGGSAGGNLLVSSGPDSQLRIFSTYNERYDKNLGRAYAPGMPSAKKLKVVDRIPWLLPGASALAVSPGRAHDWDSLAVVHSNRREVTTWNFIKATRGKHWLDPKKFHGRGGEALRIHKKTIATCLCMTRCGNFVVIGYSSGDIIKFNIQSGLEYGAFGDETAHNSAVVGVHVTNVNRLLTSVGEAEVKFWNFASRELISEALTLPSPPRLSRFHEDGDMLAIALSIGEIILINVLTRRIFRRFSNPPTHPCTDLTLSSDGTLMVTAHRGDPLIKSWDVVDCRLVDCFRVVHPVTSLALSPSDDVLATTHASCLGVYLWSNKAVYQKLHLKPLPSEYAPPLEPSSTASLPTESLTAPRQFDDAEDIYTGAGEEAAPANYVSPDQLQDGLMTLSGLPASYFSAFLQLDAIKKRNAEAIRVVDEAPVELPFFLPAIESTTGMVWLDEDDDLGTATKTEPKKRKRAGGKQVSLDEILLGGGSNILTSVIGDGNSLDLLNDDTCDEVMSRYRSLNPSALDAEIRLLVLPRDELVDALDAVDDNNVAVIAVNPYARLSAFLTLLLNRFRRNLDVDFATACLESVLRYHGDVIVRPPKAPAAAATTVESDFGGDDLGMFVAKATMGGYSNVDATRPLALVEAVLAAKGVAHETLFSQITRSIALIDFIRNATNTLQM</sequence>
<reference evidence="3 4" key="1">
    <citation type="submission" date="2018-10" db="EMBL/GenBank/DDBJ databases">
        <authorList>
            <consortium name="Pathogen Informatics"/>
        </authorList>
    </citation>
    <scope>NUCLEOTIDE SEQUENCE [LARGE SCALE GENOMIC DNA]</scope>
</reference>